<proteinExistence type="predicted"/>
<name>A0A7D6E2B3_9MYCO</name>
<evidence type="ECO:0000313" key="3">
    <source>
        <dbReference type="Proteomes" id="UP000510682"/>
    </source>
</evidence>
<reference evidence="3" key="3">
    <citation type="submission" date="2023-07" db="EMBL/GenBank/DDBJ databases">
        <title>Description of Mycobacterium gordonae subsp. intergordonae subsp.nov. and Mycobacterium gordonae subsp. gordonae subsp. nov.</title>
        <authorList>
            <person name="Huang H."/>
        </authorList>
    </citation>
    <scope>NUCLEOTIDE SEQUENCE [LARGE SCALE GENOMIC DNA]</scope>
    <source>
        <strain evidence="3">24</strain>
    </source>
</reference>
<dbReference type="Pfam" id="PF13450">
    <property type="entry name" value="NAD_binding_8"/>
    <property type="match status" value="1"/>
</dbReference>
<gene>
    <name evidence="2" type="ORF">H0P51_21025</name>
</gene>
<dbReference type="PANTHER" id="PTHR43734:SF1">
    <property type="entry name" value="PHYTOENE DESATURASE"/>
    <property type="match status" value="1"/>
</dbReference>
<evidence type="ECO:0000259" key="1">
    <source>
        <dbReference type="Pfam" id="PF01593"/>
    </source>
</evidence>
<dbReference type="InterPro" id="IPR036188">
    <property type="entry name" value="FAD/NAD-bd_sf"/>
</dbReference>
<dbReference type="PANTHER" id="PTHR43734">
    <property type="entry name" value="PHYTOENE DESATURASE"/>
    <property type="match status" value="1"/>
</dbReference>
<accession>A0A7D6E2B3</accession>
<organism evidence="2 3">
    <name type="scientific">Mycobacterium vicinigordonae</name>
    <dbReference type="NCBI Taxonomy" id="1719132"/>
    <lineage>
        <taxon>Bacteria</taxon>
        <taxon>Bacillati</taxon>
        <taxon>Actinomycetota</taxon>
        <taxon>Actinomycetes</taxon>
        <taxon>Mycobacteriales</taxon>
        <taxon>Mycobacteriaceae</taxon>
        <taxon>Mycobacterium</taxon>
    </lineage>
</organism>
<evidence type="ECO:0000313" key="2">
    <source>
        <dbReference type="EMBL" id="QLL10387.1"/>
    </source>
</evidence>
<dbReference type="Gene3D" id="3.90.660.50">
    <property type="match status" value="1"/>
</dbReference>
<dbReference type="KEGG" id="mgor:H0P51_21025"/>
<feature type="domain" description="Amine oxidase" evidence="1">
    <location>
        <begin position="160"/>
        <end position="446"/>
    </location>
</feature>
<protein>
    <submittedName>
        <fullName evidence="2">NAD(P)/FAD-dependent oxidoreductase</fullName>
    </submittedName>
</protein>
<dbReference type="GO" id="GO:0016491">
    <property type="term" value="F:oxidoreductase activity"/>
    <property type="evidence" value="ECO:0007669"/>
    <property type="project" value="InterPro"/>
</dbReference>
<sequence>MRLAACPRALNRQPNKGDTLNTSTGDKSFEAVVIGAGAGGMAAAALLVHYGYRTLLVEAKSQVGGRASTVQIEGFGVNTGAQIFELGGANGALFDEVGVSIRARKQTQPIVLRLGSLDIPVISGPTGLLINKIVIPVVGGAARRFGVFRPAEGLNVAQWLDRLHAPNRLRKLGRNLTSAFFAAEPQDVSATLFFDYLTKKGGISTYGAHPEGSIGPWRDLARYIERAGGTIWLDSEVTGIRVGTDGRADGVTVHRDGGEVTVATGMVVSNVGPVATAKLVPVEAQPAQYVEKLEAENYPGTLITVNFATDKPIARLKTLVIFGFTDRLAYASYMSGPSPELAPPGWHLYCATSTPHPASTGFDVDAEIELLKRETLQQFPEFANARILSIAVCTGDWPGQRAIPGRDWPNHTPVENIWNVGDGARPWLGSGQSGCVESARLVVDAIREQRPVNHSVEVLSHKRDLGRVNDRDYVVDPGT</sequence>
<dbReference type="SUPFAM" id="SSF51905">
    <property type="entry name" value="FAD/NAD(P)-binding domain"/>
    <property type="match status" value="1"/>
</dbReference>
<dbReference type="Pfam" id="PF01593">
    <property type="entry name" value="Amino_oxidase"/>
    <property type="match status" value="1"/>
</dbReference>
<dbReference type="Gene3D" id="3.50.50.60">
    <property type="entry name" value="FAD/NAD(P)-binding domain"/>
    <property type="match status" value="1"/>
</dbReference>
<reference evidence="2 3" key="2">
    <citation type="submission" date="2020-07" db="EMBL/GenBank/DDBJ databases">
        <authorList>
            <person name="Yu X."/>
        </authorList>
    </citation>
    <scope>NUCLEOTIDE SEQUENCE [LARGE SCALE GENOMIC DNA]</scope>
    <source>
        <strain evidence="3">24</strain>
    </source>
</reference>
<reference evidence="3" key="1">
    <citation type="submission" date="2020-07" db="EMBL/GenBank/DDBJ databases">
        <title>Description of Mycobacterium gordonae subsp. intergordonae subsp.nov. and Mycobacterium gordonae subsp. gordonae subsp. nov.</title>
        <authorList>
            <person name="Yu X."/>
        </authorList>
    </citation>
    <scope>NUCLEOTIDE SEQUENCE [LARGE SCALE GENOMIC DNA]</scope>
    <source>
        <strain evidence="3">24</strain>
    </source>
</reference>
<keyword evidence="3" id="KW-1185">Reference proteome</keyword>
<dbReference type="Proteomes" id="UP000510682">
    <property type="component" value="Chromosome"/>
</dbReference>
<dbReference type="EMBL" id="CP059165">
    <property type="protein sequence ID" value="QLL10387.1"/>
    <property type="molecule type" value="Genomic_DNA"/>
</dbReference>
<dbReference type="InterPro" id="IPR002937">
    <property type="entry name" value="Amino_oxidase"/>
</dbReference>
<dbReference type="AlphaFoldDB" id="A0A7D6E2B3"/>